<dbReference type="GO" id="GO:0005730">
    <property type="term" value="C:nucleolus"/>
    <property type="evidence" value="ECO:0007669"/>
    <property type="project" value="TreeGrafter"/>
</dbReference>
<dbReference type="OrthoDB" id="72892at2759"/>
<feature type="compositionally biased region" description="Polar residues" evidence="1">
    <location>
        <begin position="348"/>
        <end position="360"/>
    </location>
</feature>
<dbReference type="Proteomes" id="UP000707451">
    <property type="component" value="Unassembled WGS sequence"/>
</dbReference>
<dbReference type="InterPro" id="IPR039844">
    <property type="entry name" value="URB1"/>
</dbReference>
<comment type="caution">
    <text evidence="5">The sequence shown here is derived from an EMBL/GenBank/DDBJ whole genome shotgun (WGS) entry which is preliminary data.</text>
</comment>
<feature type="region of interest" description="Disordered" evidence="1">
    <location>
        <begin position="328"/>
        <end position="360"/>
    </location>
</feature>
<feature type="compositionally biased region" description="Polar residues" evidence="1">
    <location>
        <begin position="231"/>
        <end position="247"/>
    </location>
</feature>
<sequence>MWNPSQQEELVPISQPLQNLFESGFVDFSRHINVRLLSQALTMPASSTITTSQSTGISHLSFISQPSTNNPNNIVHDELSLEDALLQLSNIEDEQTAFEEQSQHGYSQLLYPEATVQTHGTYAADATELEASQETFPQLSEEELQEESRQQLETRASYLRARLLMQILSLRDLGSLETLRAPWWPAARIYTIRQQLERWSFVVEQALATAHNEGAVIDQQQLAGPTPMDAPQQTPTPSPRTHWTNRLLSGEDPSAISTRWPAAAHSSPMPAAPEEYTQPQIPETTAIPTPLFPLASLTKFTLRCGGEMSSHDRHCLGISAMILSGRSSVNSSQAGTPPPPTTIDPRTLMSSDSNPPSLTATRSPWKGEFRYCHHCGSQYLQISTAASNACLKRLRQQLNVRPNSSDPTESAQATKSLGVVYDYVDESPECTQLFKIWEWQHQLDIRRIEASIVEVLSKLIHQCNTALHRPHAIRLTRSILQNQGRMTCIYKNLSSGRQNTVQATLRLLTAMNHVHHTTTKELKDGFNFSLKALTKLRHMRRKEGETESTNKADTRTLYVQFLLAFFIRGDATVKKEILEMPDLFQLALKDLPNDPFPLVNQVLLVLTNNIIMDNELSRTSKITFFSTSFLVNVLKLYLRTEPVEGSDQTAAIAVHKFMMTLCTTPGVGICFQDAAWYPPSILTSTISTDKTSGDGNKIIFNKTLSQLLTHLRPTENLLQQELTVSILTACPELVRVFWQKASIQLEPRLSARWLANMTLLHKITEIPVPNLYLQHTGLFASHPPPVSTIIENILPSSANRTILGKGLQHSSMLVRYFTIVELAAVFQKAEQVVAVMQSAVKTLAINDEEISASDESADMTEGAADTKSSDPPAQQWASAITSLMAELRRRVPDIQIIIMLHNGILSLAQSEAESEESIRNNLFNNGVLRLIKYYQQFLPQTVSEAKFDIGKLIPSDFSTVQAGTLIHLLELLLELNDFRWSNKSLDGSSYLNKLLALFLITAHPHIKALTGRLVSKLLGESILFQHDPSEASLWIEAIPISNYGRPQLAGDQSQFLHFFDDCVARCLRTPYKYVDQSSVIMKALQDTSAMDVDTSNDIRHLLSNSQHQDVTRPYSPLLMTVIEQFQHVYAKDKAVAASIAAFLNRLMPTLTWNQNRTSALAVGCLHRIQDPSTQELDAITGLNEDKRARISQLGSPEYLTMAYEGLKENGAVTTTTNSKAFKKVDDAALLQLLKSSDRTAFATNLQVQCAAGVARNFKLVVEYAISSRESTNALVDYIRTRYPFAGSIYDISDVVALLEQSDQDSEMEDQDPVHGFLQELPFPSLFSNTRPSDLSNSFVQDLLKHSIGRTEPRLLAIYSNLVIRQLASWISSNSADDDAVNAAFDLLTSFLDCSRSEVTIFDEFKSRLSENFILRELYLSQLQATKFKSLDTFDARVVDLLIASTKSATAAGSRKTAASDVLLMSHFVRKTVERVMHELESMKTSGGKALQPMTVKYFSKLPALCTSSDLTMILESLLKLHGQAKFSATATFNALLSTILKNLTRQGSSASAIPVHSTAALMDLWRSQPSEELDAIVLDVIRGRLWPNAMAEVAFPLDLSTPGVFDQALDSLHSSSLSDLDLSLVDFILENSNPKRNLILSALLTCSASSRQKFATKVLAFSKKDLERHMEDTGFHVLLHAYFHRLSTSQDNQRLQWSASASQEDRQAVKALQPLLLPKMVQHIVKSFANVKESAFSSSDPLLVADAAAILVSLTTKSSDKKQVDSAWSLVESIPKLGLESIGLLESLLDITKDVTGELEQESRQNRLARWFEETARRLIVILDKNGDAQWLEPVCDRLYNILEKHVEERKQSIDQKVLFELVSFAIEKALDNVELVRFSAFLAKHYYVETSQSSVLPQILQTLFKHRQFSSLAMATAPTTKHTVPENFKTRLAIVQLIYTLTCLEPKTCCKAGFLPMLLSCYSASTSVADQLLLTVLKITEAHTAGSISNRAPVWGSGTENTKSSGALFGQATMTESLDLIDPSMMMASATQFPVDRELESEAPLVTKQDYDEEVVKHQAAPIYDPCFILPLFGTYMAFGGLLDIRRFIEVNGLGYIIVALSSCDENMRFAAYSLLDDFYPLLSQSTMREKNQLLLLMDALRNAIVERDDGVAPPRIPAVITAFVTQALTTLLKPDHFMYPHVNKFCLQRPVIDLEDIPMFYSMFNSSSDNHRKERVWMLRLLATSLKTSEDYKLFRRRHVVDLLVAFFNSQLAEPLSKKIVIEILFNAAAIPKASLQLITQSAFLSWIHSLSAINPMNSDNEFALVPARLLLRIILSCPKENIRWMNGIWKNQVSGIATTLLRQLSIVKVTGANLTWALASLESILEIFAFLKTSQETAFSSTEETTVPEKKTDSESYLLLQNTLFTPSHAEQFLQILLTCEQVMVVSEDQCPVKAPASLHSLKDRIPKRSDPLESIYRIDPVPVRSHSRIVRLGLDLVNQQQQQQPSSASSSQKDIILSRALCYRIQEAIEMARLGENATN</sequence>
<dbReference type="GO" id="GO:0000463">
    <property type="term" value="P:maturation of LSU-rRNA from tricistronic rRNA transcript (SSU-rRNA, 5.8S rRNA, LSU-rRNA)"/>
    <property type="evidence" value="ECO:0007669"/>
    <property type="project" value="TreeGrafter"/>
</dbReference>
<dbReference type="Pfam" id="PF16201">
    <property type="entry name" value="NopRA1"/>
    <property type="match status" value="1"/>
</dbReference>
<accession>A0A9P8BYN9</accession>
<dbReference type="InterPro" id="IPR032436">
    <property type="entry name" value="URB1_C"/>
</dbReference>
<dbReference type="InterPro" id="IPR016024">
    <property type="entry name" value="ARM-type_fold"/>
</dbReference>
<keyword evidence="6" id="KW-1185">Reference proteome</keyword>
<feature type="region of interest" description="Disordered" evidence="1">
    <location>
        <begin position="851"/>
        <end position="873"/>
    </location>
</feature>
<dbReference type="PANTHER" id="PTHR13500">
    <property type="entry name" value="NUCLEOLAR PRERIBOSOMAL-ASSOCIATED PROTEIN 1"/>
    <property type="match status" value="1"/>
</dbReference>
<dbReference type="Pfam" id="PF26140">
    <property type="entry name" value="HEAT_URB1"/>
    <property type="match status" value="1"/>
</dbReference>
<feature type="domain" description="URB1 N-terminal" evidence="2">
    <location>
        <begin position="430"/>
        <end position="756"/>
    </location>
</feature>
<dbReference type="InterPro" id="IPR021714">
    <property type="entry name" value="URB1_N"/>
</dbReference>
<proteinExistence type="predicted"/>
<gene>
    <name evidence="5" type="ORF">KI688_000425</name>
</gene>
<dbReference type="SUPFAM" id="SSF48371">
    <property type="entry name" value="ARM repeat"/>
    <property type="match status" value="1"/>
</dbReference>
<feature type="domain" description="URB1 central HEAT repeat" evidence="4">
    <location>
        <begin position="977"/>
        <end position="1159"/>
    </location>
</feature>
<protein>
    <submittedName>
        <fullName evidence="5">Uncharacterized protein</fullName>
    </submittedName>
</protein>
<dbReference type="InterPro" id="IPR059018">
    <property type="entry name" value="HEAT_URB1"/>
</dbReference>
<evidence type="ECO:0000256" key="1">
    <source>
        <dbReference type="SAM" id="MobiDB-lite"/>
    </source>
</evidence>
<dbReference type="Pfam" id="PF11707">
    <property type="entry name" value="Npa1"/>
    <property type="match status" value="1"/>
</dbReference>
<name>A0A9P8BYN9_9FUNG</name>
<feature type="domain" description="URB1 C-terminal" evidence="3">
    <location>
        <begin position="2095"/>
        <end position="2289"/>
    </location>
</feature>
<organism evidence="5 6">
    <name type="scientific">Linnemannia hyalina</name>
    <dbReference type="NCBI Taxonomy" id="64524"/>
    <lineage>
        <taxon>Eukaryota</taxon>
        <taxon>Fungi</taxon>
        <taxon>Fungi incertae sedis</taxon>
        <taxon>Mucoromycota</taxon>
        <taxon>Mortierellomycotina</taxon>
        <taxon>Mortierellomycetes</taxon>
        <taxon>Mortierellales</taxon>
        <taxon>Mortierellaceae</taxon>
        <taxon>Linnemannia</taxon>
    </lineage>
</organism>
<dbReference type="GO" id="GO:0000466">
    <property type="term" value="P:maturation of 5.8S rRNA from tricistronic rRNA transcript (SSU-rRNA, 5.8S rRNA, LSU-rRNA)"/>
    <property type="evidence" value="ECO:0007669"/>
    <property type="project" value="TreeGrafter"/>
</dbReference>
<evidence type="ECO:0000259" key="2">
    <source>
        <dbReference type="Pfam" id="PF11707"/>
    </source>
</evidence>
<evidence type="ECO:0000313" key="5">
    <source>
        <dbReference type="EMBL" id="KAG9072653.1"/>
    </source>
</evidence>
<evidence type="ECO:0000313" key="6">
    <source>
        <dbReference type="Proteomes" id="UP000707451"/>
    </source>
</evidence>
<feature type="region of interest" description="Disordered" evidence="1">
    <location>
        <begin position="223"/>
        <end position="247"/>
    </location>
</feature>
<dbReference type="EMBL" id="JAHRHY010000001">
    <property type="protein sequence ID" value="KAG9072653.1"/>
    <property type="molecule type" value="Genomic_DNA"/>
</dbReference>
<evidence type="ECO:0000259" key="3">
    <source>
        <dbReference type="Pfam" id="PF16201"/>
    </source>
</evidence>
<dbReference type="PANTHER" id="PTHR13500:SF0">
    <property type="entry name" value="NUCLEOLAR PRE-RIBOSOMAL-ASSOCIATED PROTEIN 1"/>
    <property type="match status" value="1"/>
</dbReference>
<evidence type="ECO:0000259" key="4">
    <source>
        <dbReference type="Pfam" id="PF26140"/>
    </source>
</evidence>
<reference evidence="5" key="1">
    <citation type="submission" date="2021-06" db="EMBL/GenBank/DDBJ databases">
        <title>Genome Sequence of Mortierella hyaline Strain SCG-10, a Cold-Adapted, Nitrate-Reducing Fungus Isolated from Soil in Minnesota, USA.</title>
        <authorList>
            <person name="Aldossari N."/>
        </authorList>
    </citation>
    <scope>NUCLEOTIDE SEQUENCE</scope>
    <source>
        <strain evidence="5">SCG-10</strain>
    </source>
</reference>